<dbReference type="EMBL" id="CP022388">
    <property type="protein sequence ID" value="ATA91718.1"/>
    <property type="molecule type" value="Genomic_DNA"/>
</dbReference>
<evidence type="ECO:0000313" key="7">
    <source>
        <dbReference type="Proteomes" id="UP000044026"/>
    </source>
</evidence>
<feature type="signal peptide" evidence="1">
    <location>
        <begin position="1"/>
        <end position="21"/>
    </location>
</feature>
<gene>
    <name evidence="5" type="ORF">CCAN11_2410007</name>
    <name evidence="4" type="ORF">CCAN12_810012</name>
    <name evidence="3" type="ORF">CGC54_05795</name>
    <name evidence="2" type="ORF">CGC56_05740</name>
</gene>
<dbReference type="GO" id="GO:0003743">
    <property type="term" value="F:translation initiation factor activity"/>
    <property type="evidence" value="ECO:0007669"/>
    <property type="project" value="UniProtKB-KW"/>
</dbReference>
<evidence type="ECO:0000313" key="3">
    <source>
        <dbReference type="EMBL" id="ATA93880.1"/>
    </source>
</evidence>
<dbReference type="RefSeq" id="WP_013998164.1">
    <property type="nucleotide sequence ID" value="NZ_BOQI01000007.1"/>
</dbReference>
<sequence length="121" mass="13746">MILSKNLLWLVLVMISLSAYSQNGITIVESENIKTLIEVKKEIAKSEKHIQIQIYNGNISGANQAMETAKSKFKLPASLSFETPNYKVRIGVFRTRLDAERQLVEVKKVFPAAFIWNPTTY</sequence>
<dbReference type="EMBL" id="CP022389">
    <property type="protein sequence ID" value="ATA93880.1"/>
    <property type="molecule type" value="Genomic_DNA"/>
</dbReference>
<evidence type="ECO:0000313" key="2">
    <source>
        <dbReference type="EMBL" id="ATA91718.1"/>
    </source>
</evidence>
<evidence type="ECO:0000313" key="6">
    <source>
        <dbReference type="Proteomes" id="UP000039370"/>
    </source>
</evidence>
<dbReference type="AlphaFoldDB" id="A0A0B7I0K0"/>
<dbReference type="GeneID" id="69580501"/>
<keyword evidence="4" id="KW-0396">Initiation factor</keyword>
<dbReference type="Proteomes" id="UP000039370">
    <property type="component" value="Unassembled WGS sequence"/>
</dbReference>
<dbReference type="OMA" id="TPNYKVW"/>
<evidence type="ECO:0000313" key="8">
    <source>
        <dbReference type="Proteomes" id="UP000243136"/>
    </source>
</evidence>
<evidence type="ECO:0000313" key="5">
    <source>
        <dbReference type="EMBL" id="CEN52110.1"/>
    </source>
</evidence>
<evidence type="ECO:0000313" key="4">
    <source>
        <dbReference type="EMBL" id="CEN41354.1"/>
    </source>
</evidence>
<evidence type="ECO:0000313" key="9">
    <source>
        <dbReference type="Proteomes" id="UP000243753"/>
    </source>
</evidence>
<reference evidence="8 9" key="3">
    <citation type="submission" date="2017-06" db="EMBL/GenBank/DDBJ databases">
        <title>Capnocytophaga spp. assemblies.</title>
        <authorList>
            <person name="Gulvik C.A."/>
        </authorList>
    </citation>
    <scope>NUCLEOTIDE SEQUENCE [LARGE SCALE GENOMIC DNA]</scope>
    <source>
        <strain evidence="9">H3936</strain>
        <strain evidence="8">H5594</strain>
    </source>
</reference>
<dbReference type="Proteomes" id="UP000243753">
    <property type="component" value="Chromosome"/>
</dbReference>
<name>A0A0B7I0K0_9FLAO</name>
<dbReference type="Proteomes" id="UP000243136">
    <property type="component" value="Chromosome"/>
</dbReference>
<accession>A0A0B7I0K0</accession>
<reference evidence="3" key="2">
    <citation type="journal article" date="2017" name="Genome Announc.">
        <title>Twelve Complete Reference Genomes of Clinical Isolates in the Capnocytophaga Genus.</title>
        <authorList>
            <person name="Villarma A."/>
            <person name="Gulvik C.A."/>
            <person name="Rowe L.A."/>
            <person name="Sheth M."/>
            <person name="Juieng P."/>
            <person name="Nicholson A.C."/>
            <person name="Loparev V.N."/>
            <person name="McQuiston J.R."/>
        </authorList>
    </citation>
    <scope>NUCLEOTIDE SEQUENCE</scope>
    <source>
        <strain evidence="3">H3936</strain>
        <strain evidence="2">H5594</strain>
    </source>
</reference>
<dbReference type="EMBL" id="CDOE01000080">
    <property type="protein sequence ID" value="CEN41354.1"/>
    <property type="molecule type" value="Genomic_DNA"/>
</dbReference>
<feature type="chain" id="PRO_5015034900" evidence="1">
    <location>
        <begin position="22"/>
        <end position="121"/>
    </location>
</feature>
<dbReference type="EMBL" id="CDOK01000159">
    <property type="protein sequence ID" value="CEN52110.1"/>
    <property type="molecule type" value="Genomic_DNA"/>
</dbReference>
<dbReference type="Proteomes" id="UP000044026">
    <property type="component" value="Unassembled WGS sequence"/>
</dbReference>
<keyword evidence="4" id="KW-0648">Protein biosynthesis</keyword>
<reference evidence="6 7" key="1">
    <citation type="submission" date="2015-01" db="EMBL/GenBank/DDBJ databases">
        <authorList>
            <person name="MANFREDI Pablo"/>
        </authorList>
    </citation>
    <scope>NUCLEOTIDE SEQUENCE [LARGE SCALE GENOMIC DNA]</scope>
    <source>
        <strain evidence="5 6">Cc11</strain>
        <strain evidence="4 7">Cc12</strain>
    </source>
</reference>
<protein>
    <submittedName>
        <fullName evidence="3">Sporulation protein</fullName>
    </submittedName>
    <submittedName>
        <fullName evidence="4">Translation initiation factor IF-2</fullName>
    </submittedName>
</protein>
<organism evidence="3 9">
    <name type="scientific">Capnocytophaga canimorsus</name>
    <dbReference type="NCBI Taxonomy" id="28188"/>
    <lineage>
        <taxon>Bacteria</taxon>
        <taxon>Pseudomonadati</taxon>
        <taxon>Bacteroidota</taxon>
        <taxon>Flavobacteriia</taxon>
        <taxon>Flavobacteriales</taxon>
        <taxon>Flavobacteriaceae</taxon>
        <taxon>Capnocytophaga</taxon>
    </lineage>
</organism>
<proteinExistence type="predicted"/>
<evidence type="ECO:0000256" key="1">
    <source>
        <dbReference type="SAM" id="SignalP"/>
    </source>
</evidence>
<keyword evidence="1" id="KW-0732">Signal</keyword>